<dbReference type="AlphaFoldDB" id="I7IPD1"/>
<dbReference type="UniPathway" id="UPA00126">
    <property type="reaction ID" value="UER00423"/>
</dbReference>
<dbReference type="PRINTS" id="PR00714">
    <property type="entry name" value="MAN6PISMRASE"/>
</dbReference>
<reference evidence="10 11" key="3">
    <citation type="journal article" date="2016" name="Sci. Rep.">
        <title>Genome-wide diversity and gene expression profiling of Babesia microti isolates identify polymorphic genes that mediate host-pathogen interactions.</title>
        <authorList>
            <person name="Silva J.C."/>
            <person name="Cornillot E."/>
            <person name="McCracken C."/>
            <person name="Usmani-Brown S."/>
            <person name="Dwivedi A."/>
            <person name="Ifeonu O.O."/>
            <person name="Crabtree J."/>
            <person name="Gotia H.T."/>
            <person name="Virji A.Z."/>
            <person name="Reynes C."/>
            <person name="Colinge J."/>
            <person name="Kumar V."/>
            <person name="Lawres L."/>
            <person name="Pazzi J.E."/>
            <person name="Pablo J.V."/>
            <person name="Hung C."/>
            <person name="Brancato J."/>
            <person name="Kumari P."/>
            <person name="Orvis J."/>
            <person name="Tretina K."/>
            <person name="Chibucos M."/>
            <person name="Ott S."/>
            <person name="Sadzewicz L."/>
            <person name="Sengamalay N."/>
            <person name="Shetty A.C."/>
            <person name="Su Q."/>
            <person name="Tallon L."/>
            <person name="Fraser C.M."/>
            <person name="Frutos R."/>
            <person name="Molina D.M."/>
            <person name="Krause P.J."/>
            <person name="Ben Mamoun C."/>
        </authorList>
    </citation>
    <scope>NUCLEOTIDE SEQUENCE [LARGE SCALE GENOMIC DNA]</scope>
    <source>
        <strain evidence="10 11">RI</strain>
    </source>
</reference>
<keyword evidence="11" id="KW-1185">Reference proteome</keyword>
<reference evidence="10 11" key="2">
    <citation type="journal article" date="2013" name="PLoS ONE">
        <title>Whole genome mapping and re-organization of the nuclear and mitochondrial genomes of Babesia microti isolates.</title>
        <authorList>
            <person name="Cornillot E."/>
            <person name="Dassouli A."/>
            <person name="Garg A."/>
            <person name="Pachikara N."/>
            <person name="Randazzo S."/>
            <person name="Depoix D."/>
            <person name="Carcy B."/>
            <person name="Delbecq S."/>
            <person name="Frutos R."/>
            <person name="Silva J.C."/>
            <person name="Sutton R."/>
            <person name="Krause P.J."/>
            <person name="Mamoun C.B."/>
        </authorList>
    </citation>
    <scope>NUCLEOTIDE SEQUENCE [LARGE SCALE GENOMIC DNA]</scope>
    <source>
        <strain evidence="10 11">RI</strain>
    </source>
</reference>
<dbReference type="EC" id="5.3.1.8" evidence="5"/>
<dbReference type="GO" id="GO:0005975">
    <property type="term" value="P:carbohydrate metabolic process"/>
    <property type="evidence" value="ECO:0007669"/>
    <property type="project" value="InterPro"/>
</dbReference>
<evidence type="ECO:0000256" key="4">
    <source>
        <dbReference type="ARBA" id="ARBA00010772"/>
    </source>
</evidence>
<dbReference type="OrthoDB" id="6605218at2759"/>
<evidence type="ECO:0000256" key="6">
    <source>
        <dbReference type="ARBA" id="ARBA00022723"/>
    </source>
</evidence>
<dbReference type="OMA" id="EFAACIS"/>
<evidence type="ECO:0000313" key="10">
    <source>
        <dbReference type="EMBL" id="CCF72860.1"/>
    </source>
</evidence>
<dbReference type="InterPro" id="IPR046457">
    <property type="entry name" value="PMI_typeI_cat"/>
</dbReference>
<keyword evidence="7" id="KW-0862">Zinc</keyword>
<dbReference type="NCBIfam" id="TIGR00218">
    <property type="entry name" value="manA"/>
    <property type="match status" value="1"/>
</dbReference>
<organism evidence="10 11">
    <name type="scientific">Babesia microti (strain RI)</name>
    <dbReference type="NCBI Taxonomy" id="1133968"/>
    <lineage>
        <taxon>Eukaryota</taxon>
        <taxon>Sar</taxon>
        <taxon>Alveolata</taxon>
        <taxon>Apicomplexa</taxon>
        <taxon>Aconoidasida</taxon>
        <taxon>Piroplasmida</taxon>
        <taxon>Babesiidae</taxon>
        <taxon>Babesia</taxon>
    </lineage>
</organism>
<dbReference type="SUPFAM" id="SSF51182">
    <property type="entry name" value="RmlC-like cupins"/>
    <property type="match status" value="1"/>
</dbReference>
<feature type="domain" description="Phosphomannose isomerase type I catalytic" evidence="9">
    <location>
        <begin position="24"/>
        <end position="166"/>
    </location>
</feature>
<proteinExistence type="inferred from homology"/>
<dbReference type="Pfam" id="PF20511">
    <property type="entry name" value="PMI_typeI_cat"/>
    <property type="match status" value="1"/>
</dbReference>
<dbReference type="KEGG" id="bmic:BMR1_01G02010"/>
<dbReference type="PANTHER" id="PTHR10309">
    <property type="entry name" value="MANNOSE-6-PHOSPHATE ISOMERASE"/>
    <property type="match status" value="1"/>
</dbReference>
<dbReference type="GeneID" id="24423474"/>
<dbReference type="GO" id="GO:0004476">
    <property type="term" value="F:mannose-6-phosphate isomerase activity"/>
    <property type="evidence" value="ECO:0007669"/>
    <property type="project" value="UniProtKB-EC"/>
</dbReference>
<evidence type="ECO:0000256" key="1">
    <source>
        <dbReference type="ARBA" id="ARBA00000757"/>
    </source>
</evidence>
<name>I7IPD1_BABMR</name>
<evidence type="ECO:0000256" key="5">
    <source>
        <dbReference type="ARBA" id="ARBA00011956"/>
    </source>
</evidence>
<keyword evidence="6" id="KW-0479">Metal-binding</keyword>
<gene>
    <name evidence="10" type="ORF">BMR1_01G02010</name>
</gene>
<dbReference type="GO" id="GO:0009298">
    <property type="term" value="P:GDP-mannose biosynthetic process"/>
    <property type="evidence" value="ECO:0007669"/>
    <property type="project" value="UniProtKB-UniPathway"/>
</dbReference>
<dbReference type="InterPro" id="IPR016305">
    <property type="entry name" value="Mannose-6-P_Isomerase"/>
</dbReference>
<reference evidence="10 11" key="1">
    <citation type="journal article" date="2012" name="Nucleic Acids Res.">
        <title>Sequencing of the smallest Apicomplexan genome from the human pathogen Babesia microti.</title>
        <authorList>
            <person name="Cornillot E."/>
            <person name="Hadj-Kaddour K."/>
            <person name="Dassouli A."/>
            <person name="Noel B."/>
            <person name="Ranwez V."/>
            <person name="Vacherie B."/>
            <person name="Augagneur Y."/>
            <person name="Bres V."/>
            <person name="Duclos A."/>
            <person name="Randazzo S."/>
            <person name="Carcy B."/>
            <person name="Debierre-Grockiego F."/>
            <person name="Delbecq S."/>
            <person name="Moubri-Menage K."/>
            <person name="Shams-Eldin H."/>
            <person name="Usmani-Brown S."/>
            <person name="Bringaud F."/>
            <person name="Wincker P."/>
            <person name="Vivares C.P."/>
            <person name="Schwarz R.T."/>
            <person name="Schetters T.P."/>
            <person name="Krause P.J."/>
            <person name="Gorenflot A."/>
            <person name="Berry V."/>
            <person name="Barbe V."/>
            <person name="Ben Mamoun C."/>
        </authorList>
    </citation>
    <scope>NUCLEOTIDE SEQUENCE [LARGE SCALE GENOMIC DNA]</scope>
    <source>
        <strain evidence="10 11">RI</strain>
    </source>
</reference>
<comment type="pathway">
    <text evidence="3">Nucleotide-sugar biosynthesis; GDP-alpha-D-mannose biosynthesis; alpha-D-mannose 1-phosphate from D-fructose 6-phosphate: step 1/2.</text>
</comment>
<comment type="similarity">
    <text evidence="4">Belongs to the mannose-6-phosphate isomerase type 1 family.</text>
</comment>
<comment type="catalytic activity">
    <reaction evidence="1">
        <text>D-mannose 6-phosphate = D-fructose 6-phosphate</text>
        <dbReference type="Rhea" id="RHEA:12356"/>
        <dbReference type="ChEBI" id="CHEBI:58735"/>
        <dbReference type="ChEBI" id="CHEBI:61527"/>
        <dbReference type="EC" id="5.3.1.8"/>
    </reaction>
</comment>
<dbReference type="CDD" id="cd07011">
    <property type="entry name" value="cupin_PMI_type_I_N"/>
    <property type="match status" value="1"/>
</dbReference>
<keyword evidence="8 10" id="KW-0413">Isomerase</keyword>
<evidence type="ECO:0000256" key="2">
    <source>
        <dbReference type="ARBA" id="ARBA00001947"/>
    </source>
</evidence>
<dbReference type="GO" id="GO:0008270">
    <property type="term" value="F:zinc ion binding"/>
    <property type="evidence" value="ECO:0007669"/>
    <property type="project" value="InterPro"/>
</dbReference>
<dbReference type="Proteomes" id="UP000002899">
    <property type="component" value="Chromosome I"/>
</dbReference>
<evidence type="ECO:0000256" key="8">
    <source>
        <dbReference type="ARBA" id="ARBA00023235"/>
    </source>
</evidence>
<evidence type="ECO:0000313" key="11">
    <source>
        <dbReference type="Proteomes" id="UP000002899"/>
    </source>
</evidence>
<dbReference type="RefSeq" id="XP_012647469.1">
    <property type="nucleotide sequence ID" value="XM_012792015.1"/>
</dbReference>
<dbReference type="InterPro" id="IPR014710">
    <property type="entry name" value="RmlC-like_jellyroll"/>
</dbReference>
<evidence type="ECO:0000256" key="3">
    <source>
        <dbReference type="ARBA" id="ARBA00004666"/>
    </source>
</evidence>
<dbReference type="InterPro" id="IPR011051">
    <property type="entry name" value="RmlC_Cupin_sf"/>
</dbReference>
<evidence type="ECO:0000259" key="9">
    <source>
        <dbReference type="Pfam" id="PF20511"/>
    </source>
</evidence>
<accession>I7IPD1</accession>
<dbReference type="GO" id="GO:0005829">
    <property type="term" value="C:cytosol"/>
    <property type="evidence" value="ECO:0007669"/>
    <property type="project" value="TreeGrafter"/>
</dbReference>
<dbReference type="VEuPathDB" id="PiroplasmaDB:BMR1_01G02010"/>
<dbReference type="Gene3D" id="2.60.120.10">
    <property type="entry name" value="Jelly Rolls"/>
    <property type="match status" value="2"/>
</dbReference>
<protein>
    <recommendedName>
        <fullName evidence="5">mannose-6-phosphate isomerase</fullName>
        <ecNumber evidence="5">5.3.1.8</ecNumber>
    </recommendedName>
</protein>
<dbReference type="PANTHER" id="PTHR10309:SF0">
    <property type="entry name" value="MANNOSE-6-PHOSPHATE ISOMERASE"/>
    <property type="match status" value="1"/>
</dbReference>
<dbReference type="EMBL" id="FO082871">
    <property type="protein sequence ID" value="CCF72860.1"/>
    <property type="molecule type" value="Genomic_DNA"/>
</dbReference>
<comment type="cofactor">
    <cofactor evidence="2">
        <name>Zn(2+)</name>
        <dbReference type="ChEBI" id="CHEBI:29105"/>
    </cofactor>
</comment>
<dbReference type="Gene3D" id="1.10.441.10">
    <property type="entry name" value="Phosphomannose Isomerase, domain 2"/>
    <property type="match status" value="1"/>
</dbReference>
<evidence type="ECO:0000256" key="7">
    <source>
        <dbReference type="ARBA" id="ARBA00022833"/>
    </source>
</evidence>
<dbReference type="InterPro" id="IPR001250">
    <property type="entry name" value="Man6P_Isoase-1"/>
</dbReference>
<sequence length="479" mass="52371">MATSSCEDASNDSVNIYPTGFILLKPVVHHYPWGVTGETSLVYRLYSQFMDANSASSTPPTLEDRYAELWLGTHTRGPSTVVSPQGDEPLSAHLKRLQSLSPRDGKESEYLGFLLKVLAIDKPLSIQLHPDAAISSQLLIAGHASITDNREKAEVCIALTQFEALYSLKWLKEIVSEAQQVPEFGEFLKASGCGDILAITDFSDSKECYRQTIRIVQCILGSENSGDELLAQLTSRLEHAADVGSSLSACEELLLRLHQSFPNDSGIWFGLIMNYVRIEPGNALFVPPNTIHSYISGTCVECMASSDNVIRGGLTRKHTDHKAVLQCLNRTFNTHSVSFIDPVPVDKEQFIVLYEVPHISCNFSVARICVPPGERVEYVPKSQSKCAIAIVIASNPSVEFSAVPISPRTTSPTAADERYGTLLAPKLGTALLIYPGTSIRVYNGHNASICGDSTVPETFMLPDVSAWFVMFIAYSKGCT</sequence>